<dbReference type="Pfam" id="PF13287">
    <property type="entry name" value="Fn3_assoc"/>
    <property type="match status" value="1"/>
</dbReference>
<dbReference type="GO" id="GO:0030203">
    <property type="term" value="P:glycosaminoglycan metabolic process"/>
    <property type="evidence" value="ECO:0007669"/>
    <property type="project" value="TreeGrafter"/>
</dbReference>
<evidence type="ECO:0000256" key="2">
    <source>
        <dbReference type="ARBA" id="ARBA00006285"/>
    </source>
</evidence>
<keyword evidence="5" id="KW-0326">Glycosidase</keyword>
<keyword evidence="4" id="KW-0378">Hydrolase</keyword>
<dbReference type="Pfam" id="PF00754">
    <property type="entry name" value="F5_F8_type_C"/>
    <property type="match status" value="1"/>
</dbReference>
<evidence type="ECO:0000256" key="1">
    <source>
        <dbReference type="ARBA" id="ARBA00001231"/>
    </source>
</evidence>
<feature type="domain" description="Beta-hexosaminidase bacterial type N-terminal" evidence="10">
    <location>
        <begin position="31"/>
        <end position="159"/>
    </location>
</feature>
<dbReference type="InterPro" id="IPR015883">
    <property type="entry name" value="Glyco_hydro_20_cat"/>
</dbReference>
<dbReference type="InterPro" id="IPR029018">
    <property type="entry name" value="Hex-like_dom2"/>
</dbReference>
<dbReference type="GO" id="GO:0005975">
    <property type="term" value="P:carbohydrate metabolic process"/>
    <property type="evidence" value="ECO:0007669"/>
    <property type="project" value="InterPro"/>
</dbReference>
<dbReference type="InterPro" id="IPR026876">
    <property type="entry name" value="Fn3_assoc_repeat"/>
</dbReference>
<feature type="domain" description="Glycoside hydrolase family 20 catalytic" evidence="8">
    <location>
        <begin position="162"/>
        <end position="511"/>
    </location>
</feature>
<feature type="domain" description="F5/8 type C" evidence="9">
    <location>
        <begin position="641"/>
        <end position="753"/>
    </location>
</feature>
<comment type="similarity">
    <text evidence="2">Belongs to the glycosyl hydrolase 20 family.</text>
</comment>
<feature type="signal peptide" evidence="7">
    <location>
        <begin position="1"/>
        <end position="19"/>
    </location>
</feature>
<dbReference type="Gene3D" id="3.20.20.80">
    <property type="entry name" value="Glycosidases"/>
    <property type="match status" value="1"/>
</dbReference>
<dbReference type="Pfam" id="PF00728">
    <property type="entry name" value="Glyco_hydro_20"/>
    <property type="match status" value="1"/>
</dbReference>
<dbReference type="SUPFAM" id="SSF55545">
    <property type="entry name" value="beta-N-acetylhexosaminidase-like domain"/>
    <property type="match status" value="1"/>
</dbReference>
<dbReference type="Pfam" id="PF02838">
    <property type="entry name" value="Glyco_hydro_20b"/>
    <property type="match status" value="1"/>
</dbReference>
<dbReference type="CDD" id="cd06563">
    <property type="entry name" value="GH20_chitobiase-like"/>
    <property type="match status" value="1"/>
</dbReference>
<dbReference type="InterPro" id="IPR025705">
    <property type="entry name" value="Beta_hexosaminidase_sua/sub"/>
</dbReference>
<evidence type="ECO:0000256" key="7">
    <source>
        <dbReference type="SAM" id="SignalP"/>
    </source>
</evidence>
<accession>A0A212JCF9</accession>
<dbReference type="GO" id="GO:0016020">
    <property type="term" value="C:membrane"/>
    <property type="evidence" value="ECO:0007669"/>
    <property type="project" value="TreeGrafter"/>
</dbReference>
<dbReference type="PROSITE" id="PS51257">
    <property type="entry name" value="PROKAR_LIPOPROTEIN"/>
    <property type="match status" value="1"/>
</dbReference>
<dbReference type="Gene3D" id="3.30.379.10">
    <property type="entry name" value="Chitobiase/beta-hexosaminidase domain 2-like"/>
    <property type="match status" value="1"/>
</dbReference>
<protein>
    <recommendedName>
        <fullName evidence="3">beta-N-acetylhexosaminidase</fullName>
        <ecNumber evidence="3">3.2.1.52</ecNumber>
    </recommendedName>
</protein>
<keyword evidence="7" id="KW-0732">Signal</keyword>
<proteinExistence type="inferred from homology"/>
<dbReference type="AlphaFoldDB" id="A0A212JCF9"/>
<name>A0A212JCF9_9BACT</name>
<evidence type="ECO:0000256" key="4">
    <source>
        <dbReference type="ARBA" id="ARBA00022801"/>
    </source>
</evidence>
<evidence type="ECO:0000259" key="9">
    <source>
        <dbReference type="Pfam" id="PF00754"/>
    </source>
</evidence>
<evidence type="ECO:0000256" key="5">
    <source>
        <dbReference type="ARBA" id="ARBA00023295"/>
    </source>
</evidence>
<evidence type="ECO:0000259" key="10">
    <source>
        <dbReference type="Pfam" id="PF02838"/>
    </source>
</evidence>
<feature type="chain" id="PRO_5012736052" description="beta-N-acetylhexosaminidase" evidence="7">
    <location>
        <begin position="20"/>
        <end position="778"/>
    </location>
</feature>
<gene>
    <name evidence="11" type="ORF">KL86DYS2_11212</name>
</gene>
<dbReference type="InterPro" id="IPR008979">
    <property type="entry name" value="Galactose-bd-like_sf"/>
</dbReference>
<dbReference type="PRINTS" id="PR00738">
    <property type="entry name" value="GLHYDRLASE20"/>
</dbReference>
<dbReference type="GO" id="GO:0004563">
    <property type="term" value="F:beta-N-acetylhexosaminidase activity"/>
    <property type="evidence" value="ECO:0007669"/>
    <property type="project" value="UniProtKB-EC"/>
</dbReference>
<dbReference type="InterPro" id="IPR015882">
    <property type="entry name" value="HEX_bac_N"/>
</dbReference>
<reference evidence="11" key="1">
    <citation type="submission" date="2016-04" db="EMBL/GenBank/DDBJ databases">
        <authorList>
            <person name="Evans L.H."/>
            <person name="Alamgir A."/>
            <person name="Owens N."/>
            <person name="Weber N.D."/>
            <person name="Virtaneva K."/>
            <person name="Barbian K."/>
            <person name="Babar A."/>
            <person name="Rosenke K."/>
        </authorList>
    </citation>
    <scope>NUCLEOTIDE SEQUENCE</scope>
    <source>
        <strain evidence="11">86-2</strain>
    </source>
</reference>
<dbReference type="InterPro" id="IPR000421">
    <property type="entry name" value="FA58C"/>
</dbReference>
<organism evidence="11">
    <name type="scientific">uncultured Dysgonomonas sp</name>
    <dbReference type="NCBI Taxonomy" id="206096"/>
    <lineage>
        <taxon>Bacteria</taxon>
        <taxon>Pseudomonadati</taxon>
        <taxon>Bacteroidota</taxon>
        <taxon>Bacteroidia</taxon>
        <taxon>Bacteroidales</taxon>
        <taxon>Dysgonomonadaceae</taxon>
        <taxon>Dysgonomonas</taxon>
        <taxon>environmental samples</taxon>
    </lineage>
</organism>
<dbReference type="PANTHER" id="PTHR22600">
    <property type="entry name" value="BETA-HEXOSAMINIDASE"/>
    <property type="match status" value="1"/>
</dbReference>
<dbReference type="SUPFAM" id="SSF49785">
    <property type="entry name" value="Galactose-binding domain-like"/>
    <property type="match status" value="1"/>
</dbReference>
<feature type="active site" description="Proton donor" evidence="6">
    <location>
        <position position="336"/>
    </location>
</feature>
<evidence type="ECO:0000256" key="3">
    <source>
        <dbReference type="ARBA" id="ARBA00012663"/>
    </source>
</evidence>
<sequence length="778" mass="87797">MRKTLKTICYFLLVTATLAGCENKIPLKANYEVIPLPQSITLAGNESFTLNSNTQISYSKGDEIQKQTAEFLSEYLKLSTGLSLKVTDKKVSENSITLKADYQGEKPESYSLIVNSKQIIINGKDNAGTFYGVQTLRKSIPEDASNSTIIFPAVEIKDYPRFEYRGMMLDVGRHMFPLEFIKKYIDILALHNMNRFHWHLTDDQGWRIEIKKYPELTKVGSQRAQTVIGRNSAKYDGKPYGGYYTQEQIKEIVAYAQKRFITIVPEIDLPGHMLAALSAYPNLGCTGGPYKVGESWGVFDDVLCAGNEEIYTFLENVYSELIELFPSKLIHVGGDECPKVRWKECPKCQAKIKELGLKGDAKHTKEDMLQSYVISRMEKFLNSKGREIIGWDEILEGGLAPNAKVMSWRGMEGGASAAKMKHEAVMTPTSHLYFDYYQTDDTTGEPLAFGGFVSVKKVYSFEPVPSELTAEESKYIIGTQANLWTEYVVDSKQAEYMVLPRAAALSEVQWTMPEKKNYEFFLPRLGKLMDLYKKLDYNFATHVVDISSEIIQDADKGVVNVKLFTYDNAPIYYTLDGSRPSTKSIKYEHPIKISSTATIKAIAFRDKEQSKEYTESFEFNKATFKNIKLENAPHKNYTYNGAITLVNGKRGGTSHANGEWIGFYNTDFVATIDMKEPTEMSEVTTGTFVSPGSWIFGATGYIVSLSEDGESFKQVFEEKYPIVDKDSPSDRVQDLVAKFPTQKARYVKITAKVTKSIPEWHVGKGSPSFVFVDEIIIE</sequence>
<dbReference type="PANTHER" id="PTHR22600:SF57">
    <property type="entry name" value="BETA-N-ACETYLHEXOSAMINIDASE"/>
    <property type="match status" value="1"/>
</dbReference>
<evidence type="ECO:0000259" key="8">
    <source>
        <dbReference type="Pfam" id="PF00728"/>
    </source>
</evidence>
<dbReference type="EC" id="3.2.1.52" evidence="3"/>
<evidence type="ECO:0000313" key="11">
    <source>
        <dbReference type="EMBL" id="SBV97098.1"/>
    </source>
</evidence>
<comment type="catalytic activity">
    <reaction evidence="1">
        <text>Hydrolysis of terminal non-reducing N-acetyl-D-hexosamine residues in N-acetyl-beta-D-hexosaminides.</text>
        <dbReference type="EC" id="3.2.1.52"/>
    </reaction>
</comment>
<dbReference type="SUPFAM" id="SSF51445">
    <property type="entry name" value="(Trans)glycosidases"/>
    <property type="match status" value="1"/>
</dbReference>
<dbReference type="Gene3D" id="2.60.120.260">
    <property type="entry name" value="Galactose-binding domain-like"/>
    <property type="match status" value="1"/>
</dbReference>
<dbReference type="InterPro" id="IPR017853">
    <property type="entry name" value="GH"/>
</dbReference>
<dbReference type="EMBL" id="FLUL01000001">
    <property type="protein sequence ID" value="SBV97098.1"/>
    <property type="molecule type" value="Genomic_DNA"/>
</dbReference>
<dbReference type="RefSeq" id="WP_296948227.1">
    <property type="nucleotide sequence ID" value="NZ_LT599021.1"/>
</dbReference>
<evidence type="ECO:0000256" key="6">
    <source>
        <dbReference type="PIRSR" id="PIRSR625705-1"/>
    </source>
</evidence>